<reference evidence="4" key="1">
    <citation type="submission" date="2016-06" db="EMBL/GenBank/DDBJ databases">
        <title>NZP2037 Pacbio-Illumina hybrid assembly.</title>
        <authorList>
            <person name="Ramsay J.P."/>
        </authorList>
    </citation>
    <scope>NUCLEOTIDE SEQUENCE [LARGE SCALE GENOMIC DNA]</scope>
    <source>
        <strain evidence="4">R7ANS::ICEMlSym2042</strain>
    </source>
</reference>
<feature type="transmembrane region" description="Helical" evidence="1">
    <location>
        <begin position="220"/>
        <end position="237"/>
    </location>
</feature>
<feature type="transmembrane region" description="Helical" evidence="1">
    <location>
        <begin position="299"/>
        <end position="321"/>
    </location>
</feature>
<dbReference type="PANTHER" id="PTHR23028:SF53">
    <property type="entry name" value="ACYL_TRANSF_3 DOMAIN-CONTAINING PROTEIN"/>
    <property type="match status" value="1"/>
</dbReference>
<dbReference type="PANTHER" id="PTHR23028">
    <property type="entry name" value="ACETYLTRANSFERASE"/>
    <property type="match status" value="1"/>
</dbReference>
<dbReference type="RefSeq" id="WP_032929848.1">
    <property type="nucleotide sequence ID" value="NZ_LZTH01000045.1"/>
</dbReference>
<name>A0A1A5IC97_RHILI</name>
<keyword evidence="3" id="KW-0808">Transferase</keyword>
<keyword evidence="1" id="KW-0812">Transmembrane</keyword>
<dbReference type="EMBL" id="LZTJ01000012">
    <property type="protein sequence ID" value="OBP76680.1"/>
    <property type="molecule type" value="Genomic_DNA"/>
</dbReference>
<feature type="transmembrane region" description="Helical" evidence="1">
    <location>
        <begin position="243"/>
        <end position="261"/>
    </location>
</feature>
<feature type="domain" description="Acyltransferase 3" evidence="2">
    <location>
        <begin position="12"/>
        <end position="317"/>
    </location>
</feature>
<protein>
    <submittedName>
        <fullName evidence="3">Acyltransferase</fullName>
    </submittedName>
</protein>
<dbReference type="GO" id="GO:0016747">
    <property type="term" value="F:acyltransferase activity, transferring groups other than amino-acyl groups"/>
    <property type="evidence" value="ECO:0007669"/>
    <property type="project" value="InterPro"/>
</dbReference>
<evidence type="ECO:0000313" key="3">
    <source>
        <dbReference type="EMBL" id="OBP76680.1"/>
    </source>
</evidence>
<feature type="transmembrane region" description="Helical" evidence="1">
    <location>
        <begin position="187"/>
        <end position="208"/>
    </location>
</feature>
<organism evidence="3 4">
    <name type="scientific">Rhizobium loti</name>
    <name type="common">Mesorhizobium loti</name>
    <dbReference type="NCBI Taxonomy" id="381"/>
    <lineage>
        <taxon>Bacteria</taxon>
        <taxon>Pseudomonadati</taxon>
        <taxon>Pseudomonadota</taxon>
        <taxon>Alphaproteobacteria</taxon>
        <taxon>Hyphomicrobiales</taxon>
        <taxon>Phyllobacteriaceae</taxon>
        <taxon>Mesorhizobium</taxon>
    </lineage>
</organism>
<evidence type="ECO:0000259" key="2">
    <source>
        <dbReference type="Pfam" id="PF01757"/>
    </source>
</evidence>
<comment type="caution">
    <text evidence="3">The sequence shown here is derived from an EMBL/GenBank/DDBJ whole genome shotgun (WGS) entry which is preliminary data.</text>
</comment>
<feature type="transmembrane region" description="Helical" evidence="1">
    <location>
        <begin position="273"/>
        <end position="293"/>
    </location>
</feature>
<sequence length="344" mass="38861">MRSDQDENRRYEAIDALRAIAVMLVLIFHYTSRFPADYIGFDHQMTLPWQGIVGVFLFFIISGYCIAMTAERSGTVWMFWLQRFTRLEPALIACIAITLIVVAALGLPGREVSALDGLKNASWITLFAPTPLVDGAYWSLLAEAKFYFVFGLIFYLWPNRVLVLFTSFTVLGAIAQFSGLWRDHQALIFPFRGIAMPYFLFPYSLFFLMGIAARRSTRTVQTVVTAGCLVVVVKLWGDSAFSAWVIALSILGVIGVQLRDIKIWRSVSYIGLISYPLYLLHQNVGVAIIRWLAPWIGSPYLRIGIAFCTVVAIAAFVAWTVEHRFRRRIEIYAARLMSRAATPA</sequence>
<keyword evidence="1" id="KW-0472">Membrane</keyword>
<accession>A0A1A5IC97</accession>
<dbReference type="Pfam" id="PF01757">
    <property type="entry name" value="Acyl_transf_3"/>
    <property type="match status" value="1"/>
</dbReference>
<feature type="transmembrane region" description="Helical" evidence="1">
    <location>
        <begin position="12"/>
        <end position="31"/>
    </location>
</feature>
<keyword evidence="3" id="KW-0012">Acyltransferase</keyword>
<evidence type="ECO:0000313" key="4">
    <source>
        <dbReference type="Proteomes" id="UP000093748"/>
    </source>
</evidence>
<evidence type="ECO:0000256" key="1">
    <source>
        <dbReference type="SAM" id="Phobius"/>
    </source>
</evidence>
<dbReference type="GO" id="GO:0000271">
    <property type="term" value="P:polysaccharide biosynthetic process"/>
    <property type="evidence" value="ECO:0007669"/>
    <property type="project" value="TreeGrafter"/>
</dbReference>
<dbReference type="GO" id="GO:0016020">
    <property type="term" value="C:membrane"/>
    <property type="evidence" value="ECO:0007669"/>
    <property type="project" value="TreeGrafter"/>
</dbReference>
<dbReference type="AlphaFoldDB" id="A0A1A5IC97"/>
<feature type="transmembrane region" description="Helical" evidence="1">
    <location>
        <begin position="51"/>
        <end position="70"/>
    </location>
</feature>
<gene>
    <name evidence="3" type="ORF">BAE39_11260</name>
</gene>
<dbReference type="InterPro" id="IPR002656">
    <property type="entry name" value="Acyl_transf_3_dom"/>
</dbReference>
<dbReference type="GeneID" id="66684611"/>
<dbReference type="OrthoDB" id="9807745at2"/>
<proteinExistence type="predicted"/>
<keyword evidence="1" id="KW-1133">Transmembrane helix</keyword>
<dbReference type="InterPro" id="IPR050879">
    <property type="entry name" value="Acyltransferase_3"/>
</dbReference>
<feature type="transmembrane region" description="Helical" evidence="1">
    <location>
        <begin position="162"/>
        <end position="181"/>
    </location>
</feature>
<dbReference type="Proteomes" id="UP000093748">
    <property type="component" value="Unassembled WGS sequence"/>
</dbReference>
<feature type="transmembrane region" description="Helical" evidence="1">
    <location>
        <begin position="90"/>
        <end position="109"/>
    </location>
</feature>
<feature type="transmembrane region" description="Helical" evidence="1">
    <location>
        <begin position="136"/>
        <end position="157"/>
    </location>
</feature>